<comment type="caution">
    <text evidence="1">The sequence shown here is derived from an EMBL/GenBank/DDBJ whole genome shotgun (WGS) entry which is preliminary data.</text>
</comment>
<evidence type="ECO:0000313" key="2">
    <source>
        <dbReference type="Proteomes" id="UP000654257"/>
    </source>
</evidence>
<evidence type="ECO:0000313" key="1">
    <source>
        <dbReference type="EMBL" id="GGG01317.1"/>
    </source>
</evidence>
<dbReference type="AlphaFoldDB" id="A0A917CX18"/>
<reference evidence="1" key="1">
    <citation type="journal article" date="2014" name="Int. J. Syst. Evol. Microbiol.">
        <title>Complete genome sequence of Corynebacterium casei LMG S-19264T (=DSM 44701T), isolated from a smear-ripened cheese.</title>
        <authorList>
            <consortium name="US DOE Joint Genome Institute (JGI-PGF)"/>
            <person name="Walter F."/>
            <person name="Albersmeier A."/>
            <person name="Kalinowski J."/>
            <person name="Ruckert C."/>
        </authorList>
    </citation>
    <scope>NUCLEOTIDE SEQUENCE</scope>
    <source>
        <strain evidence="1">CCM 7905</strain>
    </source>
</reference>
<dbReference type="Proteomes" id="UP000654257">
    <property type="component" value="Unassembled WGS sequence"/>
</dbReference>
<proteinExistence type="predicted"/>
<accession>A0A917CX18</accession>
<reference evidence="1" key="2">
    <citation type="submission" date="2020-09" db="EMBL/GenBank/DDBJ databases">
        <authorList>
            <person name="Sun Q."/>
            <person name="Sedlacek I."/>
        </authorList>
    </citation>
    <scope>NUCLEOTIDE SEQUENCE</scope>
    <source>
        <strain evidence="1">CCM 7905</strain>
    </source>
</reference>
<dbReference type="InterPro" id="IPR027417">
    <property type="entry name" value="P-loop_NTPase"/>
</dbReference>
<sequence>MLIRLCDEVASVLKRDLVLAIDECQHLTDDDQRALLTLADDPPKRARFVIAWSSAERGHILTQILDTNAGRLVVGGLDRNEIIDMLRAARIDPAHADRVMFLSNGFPIIVEGLIGQLRSGGSIDDYTPPTAFVRTLEDALARLPVDAQVAARQLSIFELPPSEATLASYLDLTATQWGVLRNSLERENILTVDRNGQLWFHEARRSHLWNRMLGEEERYEIGQPAYTALIDQYRQSVASSTGLMVTIAHAARYALHSQQTQPILLRLLQLTQAQLAVLASVIELEITDPLDGAHWTPPETALIYAHNTFGADRLAALDALPSLLDQGFIREVPETGSANADPNISCTLVEDETDELQIVLRGRVSDVLGKSVIAQITRRVVHEQYEALRLESSRVLSDPGRTDVIDLVRRVDKELFYRFDLRDGSVCPMLAVTVDYGGQPISMAAIFNRTDYRRAAKKSAAAVDEMSYGRRVKTTRAFEDQISTIPSQKLFQAAYLASGRPIEADGRGTWWMRNPAPPLPIHEYAFRQRTLAEVLRSRLTDVEQEIYALREPRGYAVGRAPDDTYLFVELRGTTRVLDLTFEQMELLQDDKPFTFARLEHHLNLRRGESTHLFTGRTQPEGLIDDPVISLMASFWQQARDFNKHQPRYRIKARAGALTQALRSAHADTAALARALSEQLTIGGMRGHRPQHGLRVAVHLGPTESSSLVAYTQPIGDPSDVQVRFLAPTVEPSGLDDLYGSVFDNPFGDEIFGGPSASTVANLLGYDDDEIELVR</sequence>
<dbReference type="EMBL" id="BMCU01000002">
    <property type="protein sequence ID" value="GGG01317.1"/>
    <property type="molecule type" value="Genomic_DNA"/>
</dbReference>
<dbReference type="SUPFAM" id="SSF52540">
    <property type="entry name" value="P-loop containing nucleoside triphosphate hydrolases"/>
    <property type="match status" value="1"/>
</dbReference>
<keyword evidence="2" id="KW-1185">Reference proteome</keyword>
<name>A0A917CX18_9NOCA</name>
<gene>
    <name evidence="1" type="ORF">GCM10007304_14110</name>
</gene>
<organism evidence="1 2">
    <name type="scientific">Rhodococcoides trifolii</name>
    <dbReference type="NCBI Taxonomy" id="908250"/>
    <lineage>
        <taxon>Bacteria</taxon>
        <taxon>Bacillati</taxon>
        <taxon>Actinomycetota</taxon>
        <taxon>Actinomycetes</taxon>
        <taxon>Mycobacteriales</taxon>
        <taxon>Nocardiaceae</taxon>
        <taxon>Rhodococcoides</taxon>
    </lineage>
</organism>
<protein>
    <submittedName>
        <fullName evidence="1">Uncharacterized protein</fullName>
    </submittedName>
</protein>